<reference evidence="1" key="1">
    <citation type="submission" date="2018-04" db="EMBL/GenBank/DDBJ databases">
        <title>WGS assembly of Panicum hallii.</title>
        <authorList>
            <person name="Lovell J."/>
            <person name="Jenkins J."/>
            <person name="Lowry D."/>
            <person name="Mamidi S."/>
            <person name="Sreedasyam A."/>
            <person name="Weng X."/>
            <person name="Barry K."/>
            <person name="Bonette J."/>
            <person name="Campitelli B."/>
            <person name="Daum C."/>
            <person name="Gordon S."/>
            <person name="Gould B."/>
            <person name="Lipzen A."/>
            <person name="Macqueen A."/>
            <person name="Palacio-Mejia J."/>
            <person name="Plott C."/>
            <person name="Shakirov E."/>
            <person name="Shu S."/>
            <person name="Yoshinaga Y."/>
            <person name="Zane M."/>
            <person name="Rokhsar D."/>
            <person name="Grimwood J."/>
            <person name="Schmutz J."/>
            <person name="Juenger T."/>
        </authorList>
    </citation>
    <scope>NUCLEOTIDE SEQUENCE [LARGE SCALE GENOMIC DNA]</scope>
    <source>
        <strain evidence="1">FIL2</strain>
    </source>
</reference>
<sequence length="59" mass="6346">MISSVILSSSLCCCFMMGNDCKASNIDQTFIREATYDQKQALLALPKIGVLSGCVISLL</sequence>
<organism evidence="1">
    <name type="scientific">Panicum hallii</name>
    <dbReference type="NCBI Taxonomy" id="206008"/>
    <lineage>
        <taxon>Eukaryota</taxon>
        <taxon>Viridiplantae</taxon>
        <taxon>Streptophyta</taxon>
        <taxon>Embryophyta</taxon>
        <taxon>Tracheophyta</taxon>
        <taxon>Spermatophyta</taxon>
        <taxon>Magnoliopsida</taxon>
        <taxon>Liliopsida</taxon>
        <taxon>Poales</taxon>
        <taxon>Poaceae</taxon>
        <taxon>PACMAD clade</taxon>
        <taxon>Panicoideae</taxon>
        <taxon>Panicodae</taxon>
        <taxon>Paniceae</taxon>
        <taxon>Panicinae</taxon>
        <taxon>Panicum</taxon>
        <taxon>Panicum sect. Panicum</taxon>
    </lineage>
</organism>
<protein>
    <submittedName>
        <fullName evidence="1">Uncharacterized protein</fullName>
    </submittedName>
</protein>
<dbReference type="AlphaFoldDB" id="A0A2S3HYP0"/>
<accession>A0A2S3HYP0</accession>
<gene>
    <name evidence="1" type="ORF">PAHAL_5G503500</name>
</gene>
<proteinExistence type="predicted"/>
<dbReference type="Proteomes" id="UP000243499">
    <property type="component" value="Chromosome 5"/>
</dbReference>
<dbReference type="Gramene" id="PAN32671">
    <property type="protein sequence ID" value="PAN32671"/>
    <property type="gene ID" value="PAHAL_5G503500"/>
</dbReference>
<dbReference type="EMBL" id="CM008050">
    <property type="protein sequence ID" value="PAN32671.1"/>
    <property type="molecule type" value="Genomic_DNA"/>
</dbReference>
<evidence type="ECO:0000313" key="1">
    <source>
        <dbReference type="EMBL" id="PAN32671.1"/>
    </source>
</evidence>
<name>A0A2S3HYP0_9POAL</name>